<keyword evidence="1" id="KW-0812">Transmembrane</keyword>
<keyword evidence="3" id="KW-1185">Reference proteome</keyword>
<dbReference type="Proteomes" id="UP001165068">
    <property type="component" value="Unassembled WGS sequence"/>
</dbReference>
<gene>
    <name evidence="2" type="ORF">MIAR_06990</name>
</gene>
<sequence length="291" mass="31759">MRRSPDIVRLIGEDADVRAVARDAVAILQDRDFVARLRQLNADRVRWLATAAPAPRRSAPSATAQRGSRVYPVAWGTLLAIAMTAALIFAVQLDAPTRRNRFLDTDLSIRIAVVTGLIAVLLLLISALLRVPNRSCALIGETVTVLILAISLWVIGYRLVVGVDDSRGFTGQDLAAWMPFAVLIAVLLIAVGLRCDFARRRMPSEWSGPTSGRVTPSRESGAGLRRVAAALASEGVSPAQRNEWASRLEALRRRGTPDRTIDQALTMTPRSWLAWLCYDGEIETGDVLTRG</sequence>
<evidence type="ECO:0000256" key="1">
    <source>
        <dbReference type="SAM" id="Phobius"/>
    </source>
</evidence>
<feature type="transmembrane region" description="Helical" evidence="1">
    <location>
        <begin position="136"/>
        <end position="155"/>
    </location>
</feature>
<keyword evidence="1" id="KW-1133">Transmembrane helix</keyword>
<name>A0ABQ5NE80_9MICO</name>
<feature type="transmembrane region" description="Helical" evidence="1">
    <location>
        <begin position="111"/>
        <end position="129"/>
    </location>
</feature>
<protein>
    <submittedName>
        <fullName evidence="2">Uncharacterized protein</fullName>
    </submittedName>
</protein>
<dbReference type="RefSeq" id="WP_285631390.1">
    <property type="nucleotide sequence ID" value="NZ_BAAAUK010000003.1"/>
</dbReference>
<feature type="transmembrane region" description="Helical" evidence="1">
    <location>
        <begin position="70"/>
        <end position="91"/>
    </location>
</feature>
<feature type="transmembrane region" description="Helical" evidence="1">
    <location>
        <begin position="175"/>
        <end position="193"/>
    </location>
</feature>
<comment type="caution">
    <text evidence="2">The sequence shown here is derived from an EMBL/GenBank/DDBJ whole genome shotgun (WGS) entry which is preliminary data.</text>
</comment>
<organism evidence="2 3">
    <name type="scientific">Microbacterium arabinogalactanolyticum</name>
    <dbReference type="NCBI Taxonomy" id="69365"/>
    <lineage>
        <taxon>Bacteria</taxon>
        <taxon>Bacillati</taxon>
        <taxon>Actinomycetota</taxon>
        <taxon>Actinomycetes</taxon>
        <taxon>Micrococcales</taxon>
        <taxon>Microbacteriaceae</taxon>
        <taxon>Microbacterium</taxon>
    </lineage>
</organism>
<keyword evidence="1" id="KW-0472">Membrane</keyword>
<proteinExistence type="predicted"/>
<evidence type="ECO:0000313" key="3">
    <source>
        <dbReference type="Proteomes" id="UP001165068"/>
    </source>
</evidence>
<dbReference type="EMBL" id="BRZC01000003">
    <property type="protein sequence ID" value="GLC84111.1"/>
    <property type="molecule type" value="Genomic_DNA"/>
</dbReference>
<accession>A0ABQ5NE80</accession>
<evidence type="ECO:0000313" key="2">
    <source>
        <dbReference type="EMBL" id="GLC84111.1"/>
    </source>
</evidence>
<reference evidence="2" key="1">
    <citation type="submission" date="2022-08" db="EMBL/GenBank/DDBJ databases">
        <title>Draft genome sequence of Microbacterium arabinogalactanolyticum JCM 9171.</title>
        <authorList>
            <person name="Fujita K."/>
            <person name="Ishiwata A."/>
            <person name="Fushinobu S."/>
        </authorList>
    </citation>
    <scope>NUCLEOTIDE SEQUENCE</scope>
    <source>
        <strain evidence="2">JCM 9171</strain>
    </source>
</reference>